<evidence type="ECO:0000313" key="1">
    <source>
        <dbReference type="EMBL" id="KAK3061976.1"/>
    </source>
</evidence>
<name>A0ACC3D531_9PEZI</name>
<sequence>MSADIEEPLIDLTERIPLHSKRTERLQRKQQKKKSKPITAHATLLDLPAELLSHILSFARPSDAINLSAASKPLRYFVREHEPSISKDIIRNRYATLAQCFPLPVMLSAVDPAVHPVLLSPKRQELLNIHKKPYQHVQPPDPLQICSCLTCVLAWNNLCLTMDLEHWQDHLDRREPIPMIDRGKNPEWNQRLNVDNASHVERALTSPLWYALILQTHLSTTVRSVKRYHGIRSNSPARKKRPPFHMNLLDAESGTDLWLERSGPPSYEFPYRRDCYYSLEVYVPNRRWDKGEERWLYQPASQHERDVRWVVEHAERMRVRELQQEQSVSKEQNVGKEQK</sequence>
<organism evidence="1 2">
    <name type="scientific">Coniosporium uncinatum</name>
    <dbReference type="NCBI Taxonomy" id="93489"/>
    <lineage>
        <taxon>Eukaryota</taxon>
        <taxon>Fungi</taxon>
        <taxon>Dikarya</taxon>
        <taxon>Ascomycota</taxon>
        <taxon>Pezizomycotina</taxon>
        <taxon>Dothideomycetes</taxon>
        <taxon>Dothideomycetes incertae sedis</taxon>
        <taxon>Coniosporium</taxon>
    </lineage>
</organism>
<keyword evidence="2" id="KW-1185">Reference proteome</keyword>
<comment type="caution">
    <text evidence="1">The sequence shown here is derived from an EMBL/GenBank/DDBJ whole genome shotgun (WGS) entry which is preliminary data.</text>
</comment>
<dbReference type="Proteomes" id="UP001186974">
    <property type="component" value="Unassembled WGS sequence"/>
</dbReference>
<proteinExistence type="predicted"/>
<accession>A0ACC3D531</accession>
<protein>
    <submittedName>
        <fullName evidence="1">Uncharacterized protein</fullName>
    </submittedName>
</protein>
<reference evidence="1" key="1">
    <citation type="submission" date="2024-09" db="EMBL/GenBank/DDBJ databases">
        <title>Black Yeasts Isolated from many extreme environments.</title>
        <authorList>
            <person name="Coleine C."/>
            <person name="Stajich J.E."/>
            <person name="Selbmann L."/>
        </authorList>
    </citation>
    <scope>NUCLEOTIDE SEQUENCE</scope>
    <source>
        <strain evidence="1">CCFEE 5737</strain>
    </source>
</reference>
<evidence type="ECO:0000313" key="2">
    <source>
        <dbReference type="Proteomes" id="UP001186974"/>
    </source>
</evidence>
<dbReference type="EMBL" id="JAWDJW010007531">
    <property type="protein sequence ID" value="KAK3061976.1"/>
    <property type="molecule type" value="Genomic_DNA"/>
</dbReference>
<gene>
    <name evidence="1" type="ORF">LTS18_005059</name>
</gene>